<sequence>MMYRKFYRQTSTLTMSVLLTFLFIYLDFINVLAYPNVSHNNVLMLYDVEGDRDNVTKELSNLYALIRTNCSLLRNIEINNYKHEFLKDSDYVVIFINSPQAQQNQELAKDLEKYNGNIIFVGAGAEKYSQLALFKGITIEGTTADIGEIKYKFYGEDKTRSLFIQNESNITKIVRGKQAKYMSYGSFSENGIDYPYAINSGKLWIISFYSIEPNSYLLAKDILARILKKQDIVDDRGVYLQLNDVSPLCDLDKLRLKMKWLDYKGMPYIIQLTPIFTNYDTKQMNRFIKLIVDEQEKGNATTVIGNLVGWNIRDEWSQEISGNAPDSNSERMVPEKLIETSIKVYAANKIYPVAFSASQDVLFDDSMFNVYKHFSTFISNGSSGKCFKQAVEKYLWRGKYINSIDSYKAISEEDKVVLQVTEEKSFNEFKASINKYIKDDYNFLDLRQVNGRIKFDGLSIKAYQGDLLINGLKKDEAITKHAYENKLPDTEKKLSNFNARIKESLTFVISLVAIFIFMFVMAFTLGKRIDRKKHMR</sequence>
<dbReference type="STRING" id="1450648.CLORY_36910"/>
<keyword evidence="1" id="KW-1133">Transmembrane helix</keyword>
<name>A0A1V4IE82_9CLOT</name>
<evidence type="ECO:0000313" key="3">
    <source>
        <dbReference type="Proteomes" id="UP000190080"/>
    </source>
</evidence>
<dbReference type="EMBL" id="MZGV01000060">
    <property type="protein sequence ID" value="OPJ58271.1"/>
    <property type="molecule type" value="Genomic_DNA"/>
</dbReference>
<dbReference type="AlphaFoldDB" id="A0A1V4IE82"/>
<gene>
    <name evidence="2" type="ORF">CLORY_36910</name>
</gene>
<dbReference type="Proteomes" id="UP000190080">
    <property type="component" value="Unassembled WGS sequence"/>
</dbReference>
<dbReference type="OrthoDB" id="1779709at2"/>
<evidence type="ECO:0000313" key="2">
    <source>
        <dbReference type="EMBL" id="OPJ58271.1"/>
    </source>
</evidence>
<accession>A0A1V4IE82</accession>
<keyword evidence="3" id="KW-1185">Reference proteome</keyword>
<protein>
    <recommendedName>
        <fullName evidence="4">DUF2334 domain-containing protein</fullName>
    </recommendedName>
</protein>
<evidence type="ECO:0008006" key="4">
    <source>
        <dbReference type="Google" id="ProtNLM"/>
    </source>
</evidence>
<evidence type="ECO:0000256" key="1">
    <source>
        <dbReference type="SAM" id="Phobius"/>
    </source>
</evidence>
<reference evidence="2 3" key="1">
    <citation type="submission" date="2017-03" db="EMBL/GenBank/DDBJ databases">
        <title>Genome sequence of Clostridium oryzae DSM 28571.</title>
        <authorList>
            <person name="Poehlein A."/>
            <person name="Daniel R."/>
        </authorList>
    </citation>
    <scope>NUCLEOTIDE SEQUENCE [LARGE SCALE GENOMIC DNA]</scope>
    <source>
        <strain evidence="2 3">DSM 28571</strain>
    </source>
</reference>
<keyword evidence="1" id="KW-0472">Membrane</keyword>
<keyword evidence="1" id="KW-0812">Transmembrane</keyword>
<feature type="transmembrane region" description="Helical" evidence="1">
    <location>
        <begin position="12"/>
        <end position="34"/>
    </location>
</feature>
<comment type="caution">
    <text evidence="2">The sequence shown here is derived from an EMBL/GenBank/DDBJ whole genome shotgun (WGS) entry which is preliminary data.</text>
</comment>
<organism evidence="2 3">
    <name type="scientific">Clostridium oryzae</name>
    <dbReference type="NCBI Taxonomy" id="1450648"/>
    <lineage>
        <taxon>Bacteria</taxon>
        <taxon>Bacillati</taxon>
        <taxon>Bacillota</taxon>
        <taxon>Clostridia</taxon>
        <taxon>Eubacteriales</taxon>
        <taxon>Clostridiaceae</taxon>
        <taxon>Clostridium</taxon>
    </lineage>
</organism>
<dbReference type="RefSeq" id="WP_079427225.1">
    <property type="nucleotide sequence ID" value="NZ_MZGV01000060.1"/>
</dbReference>
<feature type="transmembrane region" description="Helical" evidence="1">
    <location>
        <begin position="505"/>
        <end position="526"/>
    </location>
</feature>
<proteinExistence type="predicted"/>